<dbReference type="PANTHER" id="PTHR36923:SF3">
    <property type="entry name" value="FERREDOXIN"/>
    <property type="match status" value="1"/>
</dbReference>
<evidence type="ECO:0000256" key="2">
    <source>
        <dbReference type="ARBA" id="ARBA00022448"/>
    </source>
</evidence>
<evidence type="ECO:0000256" key="3">
    <source>
        <dbReference type="ARBA" id="ARBA00022723"/>
    </source>
</evidence>
<evidence type="ECO:0000313" key="10">
    <source>
        <dbReference type="Proteomes" id="UP000663525"/>
    </source>
</evidence>
<keyword evidence="4 7" id="KW-0249">Electron transport</keyword>
<name>A0A897N0Q3_9EURY</name>
<protein>
    <recommendedName>
        <fullName evidence="7">Ferredoxin</fullName>
    </recommendedName>
</protein>
<evidence type="ECO:0000256" key="6">
    <source>
        <dbReference type="ARBA" id="ARBA00023014"/>
    </source>
</evidence>
<dbReference type="PRINTS" id="PR00352">
    <property type="entry name" value="3FE4SFRDOXIN"/>
</dbReference>
<comment type="function">
    <text evidence="7">Ferredoxins are iron-sulfur proteins that transfer electrons in a wide variety of metabolic reactions.</text>
</comment>
<feature type="domain" description="4Fe-4S ferredoxin-type" evidence="8">
    <location>
        <begin position="1"/>
        <end position="28"/>
    </location>
</feature>
<dbReference type="RefSeq" id="WP_229113003.1">
    <property type="nucleotide sequence ID" value="NZ_CP064787.1"/>
</dbReference>
<comment type="cofactor">
    <cofactor evidence="1">
        <name>[4Fe-4S] cluster</name>
        <dbReference type="ChEBI" id="CHEBI:49883"/>
    </cofactor>
</comment>
<dbReference type="AlphaFoldDB" id="A0A897N0Q3"/>
<keyword evidence="6 7" id="KW-0411">Iron-sulfur</keyword>
<dbReference type="InterPro" id="IPR051269">
    <property type="entry name" value="Fe-S_cluster_ET"/>
</dbReference>
<keyword evidence="5 7" id="KW-0408">Iron</keyword>
<evidence type="ECO:0000313" key="9">
    <source>
        <dbReference type="EMBL" id="QSG06512.1"/>
    </source>
</evidence>
<dbReference type="GO" id="GO:0051536">
    <property type="term" value="F:iron-sulfur cluster binding"/>
    <property type="evidence" value="ECO:0007669"/>
    <property type="project" value="UniProtKB-KW"/>
</dbReference>
<dbReference type="EMBL" id="CP064787">
    <property type="protein sequence ID" value="QSG06512.1"/>
    <property type="molecule type" value="Genomic_DNA"/>
</dbReference>
<dbReference type="InterPro" id="IPR001080">
    <property type="entry name" value="3Fe4S_ferredoxin"/>
</dbReference>
<sequence>MVEVDETICTGCQVCVSVAPETFEMDGGVATAVSDEVTPEAEQAAEQCPVDAISL</sequence>
<dbReference type="GO" id="GO:0005506">
    <property type="term" value="F:iron ion binding"/>
    <property type="evidence" value="ECO:0007669"/>
    <property type="project" value="UniProtKB-UniRule"/>
</dbReference>
<evidence type="ECO:0000259" key="8">
    <source>
        <dbReference type="PROSITE" id="PS51379"/>
    </source>
</evidence>
<evidence type="ECO:0000256" key="7">
    <source>
        <dbReference type="RuleBase" id="RU368020"/>
    </source>
</evidence>
<dbReference type="Pfam" id="PF13370">
    <property type="entry name" value="Fer4_13"/>
    <property type="match status" value="1"/>
</dbReference>
<dbReference type="InterPro" id="IPR017896">
    <property type="entry name" value="4Fe4S_Fe-S-bd"/>
</dbReference>
<gene>
    <name evidence="9" type="primary">fer2</name>
    <name evidence="9" type="ORF">HSR121_2182</name>
</gene>
<dbReference type="SUPFAM" id="SSF54862">
    <property type="entry name" value="4Fe-4S ferredoxins"/>
    <property type="match status" value="1"/>
</dbReference>
<dbReference type="PANTHER" id="PTHR36923">
    <property type="entry name" value="FERREDOXIN"/>
    <property type="match status" value="1"/>
</dbReference>
<dbReference type="Proteomes" id="UP000663525">
    <property type="component" value="Chromosome"/>
</dbReference>
<organism evidence="9 10">
    <name type="scientific">Halapricum desulfuricans</name>
    <dbReference type="NCBI Taxonomy" id="2841257"/>
    <lineage>
        <taxon>Archaea</taxon>
        <taxon>Methanobacteriati</taxon>
        <taxon>Methanobacteriota</taxon>
        <taxon>Stenosarchaea group</taxon>
        <taxon>Halobacteria</taxon>
        <taxon>Halobacteriales</taxon>
        <taxon>Haloarculaceae</taxon>
        <taxon>Halapricum</taxon>
    </lineage>
</organism>
<dbReference type="Gene3D" id="3.30.70.20">
    <property type="match status" value="1"/>
</dbReference>
<evidence type="ECO:0000256" key="4">
    <source>
        <dbReference type="ARBA" id="ARBA00022982"/>
    </source>
</evidence>
<proteinExistence type="predicted"/>
<dbReference type="GO" id="GO:0009055">
    <property type="term" value="F:electron transfer activity"/>
    <property type="evidence" value="ECO:0007669"/>
    <property type="project" value="UniProtKB-UniRule"/>
</dbReference>
<evidence type="ECO:0000256" key="5">
    <source>
        <dbReference type="ARBA" id="ARBA00023004"/>
    </source>
</evidence>
<dbReference type="PROSITE" id="PS51379">
    <property type="entry name" value="4FE4S_FER_2"/>
    <property type="match status" value="1"/>
</dbReference>
<accession>A0A897N0Q3</accession>
<dbReference type="GeneID" id="68855748"/>
<reference evidence="9" key="1">
    <citation type="submission" date="2020-11" db="EMBL/GenBank/DDBJ databases">
        <title>Carbohydrate-dependent, anaerobic sulfur respiration: A novel catabolism in halophilic archaea.</title>
        <authorList>
            <person name="Sorokin D.Y."/>
            <person name="Messina E."/>
            <person name="Smedile F."/>
            <person name="La Cono V."/>
            <person name="Hallsworth J.E."/>
            <person name="Yakimov M.M."/>
        </authorList>
    </citation>
    <scope>NUCLEOTIDE SEQUENCE</scope>
    <source>
        <strain evidence="9">HSR12-1</strain>
    </source>
</reference>
<keyword evidence="3 7" id="KW-0479">Metal-binding</keyword>
<evidence type="ECO:0000256" key="1">
    <source>
        <dbReference type="ARBA" id="ARBA00001966"/>
    </source>
</evidence>
<keyword evidence="2 7" id="KW-0813">Transport</keyword>